<dbReference type="SUPFAM" id="SSF55031">
    <property type="entry name" value="Bacterial exopeptidase dimerisation domain"/>
    <property type="match status" value="1"/>
</dbReference>
<dbReference type="NCBIfam" id="TIGR01891">
    <property type="entry name" value="amidohydrolases"/>
    <property type="match status" value="1"/>
</dbReference>
<dbReference type="CDD" id="cd08017">
    <property type="entry name" value="M20_IAA_Hyd"/>
    <property type="match status" value="1"/>
</dbReference>
<evidence type="ECO:0000256" key="3">
    <source>
        <dbReference type="ARBA" id="ARBA00022729"/>
    </source>
</evidence>
<dbReference type="GO" id="GO:0005783">
    <property type="term" value="C:endoplasmic reticulum"/>
    <property type="evidence" value="ECO:0007669"/>
    <property type="project" value="TreeGrafter"/>
</dbReference>
<feature type="domain" description="Peptidase M20 dimerisation" evidence="6">
    <location>
        <begin position="194"/>
        <end position="294"/>
    </location>
</feature>
<evidence type="ECO:0000256" key="1">
    <source>
        <dbReference type="ARBA" id="ARBA00003007"/>
    </source>
</evidence>
<comment type="function">
    <text evidence="1">Hydrolyzes certain amino acid conjugates of the plant growth regulator indole-3-acetic acid (IAA).</text>
</comment>
<dbReference type="GO" id="GO:0046872">
    <property type="term" value="F:metal ion binding"/>
    <property type="evidence" value="ECO:0007669"/>
    <property type="project" value="UniProtKB-KW"/>
</dbReference>
<feature type="binding site" evidence="5">
    <location>
        <position position="381"/>
    </location>
    <ligand>
        <name>Mn(2+)</name>
        <dbReference type="ChEBI" id="CHEBI:29035"/>
        <label>2</label>
    </ligand>
</feature>
<evidence type="ECO:0000313" key="7">
    <source>
        <dbReference type="EMBL" id="WVZ61187.1"/>
    </source>
</evidence>
<dbReference type="AlphaFoldDB" id="A0AAQ3SW80"/>
<sequence>MAEAAPLARELLDAARAPDFAEWQLRVRRQIHQHPELAFQEHRTSALVRAELDALGVPYAWSVARTGVVATIAGPEAAGTGPVFALRADMDALPIQEMVEWEFKSKEDGKMHACGHDAHVAMLLGAARLLQSRRNELKGTVKLIFQPAEEGHAGGYHVLKEGVLDDVEAIFGIHVDTALPVGTVGSRPGPFLAGSARFTATITGKGGHAAGPQLVVDPIVAASSAVLSLQQIVARETDPLQGAVRVRGVRDLHQRRGEALNVIPESVTLGGTFRSMTTEGLFYLKKRIKEVIEGQAAVSRCTAAVDFMEEKHRPYPATVNDEAMYRHAKAVAESMIGAANVRLCPQFMAAEDFGFYAQRIPAAFFDVGVSDEKAGKVHHLHSPHVVIHEGALPIGAAFHAAVAIEYLKNRHAPAPSSC</sequence>
<dbReference type="Gene3D" id="3.40.630.10">
    <property type="entry name" value="Zn peptidases"/>
    <property type="match status" value="1"/>
</dbReference>
<dbReference type="EMBL" id="CP144746">
    <property type="protein sequence ID" value="WVZ61187.1"/>
    <property type="molecule type" value="Genomic_DNA"/>
</dbReference>
<feature type="binding site" evidence="5">
    <location>
        <position position="174"/>
    </location>
    <ligand>
        <name>Mn(2+)</name>
        <dbReference type="ChEBI" id="CHEBI:29035"/>
        <label>2</label>
    </ligand>
</feature>
<dbReference type="InterPro" id="IPR036264">
    <property type="entry name" value="Bact_exopeptidase_dim_dom"/>
</dbReference>
<keyword evidence="4" id="KW-0378">Hydrolase</keyword>
<dbReference type="PANTHER" id="PTHR11014:SF99">
    <property type="entry name" value="IAA-AMINO ACID HYDROLASE ILR1-LIKE 3"/>
    <property type="match status" value="1"/>
</dbReference>
<evidence type="ECO:0000256" key="2">
    <source>
        <dbReference type="ARBA" id="ARBA00006153"/>
    </source>
</evidence>
<dbReference type="Gene3D" id="3.30.70.360">
    <property type="match status" value="1"/>
</dbReference>
<dbReference type="GO" id="GO:0009850">
    <property type="term" value="P:auxin metabolic process"/>
    <property type="evidence" value="ECO:0007669"/>
    <property type="project" value="InterPro"/>
</dbReference>
<dbReference type="Proteomes" id="UP001341281">
    <property type="component" value="Chromosome 02"/>
</dbReference>
<gene>
    <name evidence="7" type="ORF">U9M48_011099</name>
</gene>
<dbReference type="InterPro" id="IPR011650">
    <property type="entry name" value="Peptidase_M20_dimer"/>
</dbReference>
<organism evidence="7 8">
    <name type="scientific">Paspalum notatum var. saurae</name>
    <dbReference type="NCBI Taxonomy" id="547442"/>
    <lineage>
        <taxon>Eukaryota</taxon>
        <taxon>Viridiplantae</taxon>
        <taxon>Streptophyta</taxon>
        <taxon>Embryophyta</taxon>
        <taxon>Tracheophyta</taxon>
        <taxon>Spermatophyta</taxon>
        <taxon>Magnoliopsida</taxon>
        <taxon>Liliopsida</taxon>
        <taxon>Poales</taxon>
        <taxon>Poaceae</taxon>
        <taxon>PACMAD clade</taxon>
        <taxon>Panicoideae</taxon>
        <taxon>Andropogonodae</taxon>
        <taxon>Paspaleae</taxon>
        <taxon>Paspalinae</taxon>
        <taxon>Paspalum</taxon>
    </lineage>
</organism>
<keyword evidence="5" id="KW-0479">Metal-binding</keyword>
<dbReference type="Pfam" id="PF07687">
    <property type="entry name" value="M20_dimer"/>
    <property type="match status" value="1"/>
</dbReference>
<dbReference type="Pfam" id="PF01546">
    <property type="entry name" value="Peptidase_M20"/>
    <property type="match status" value="1"/>
</dbReference>
<protein>
    <recommendedName>
        <fullName evidence="6">Peptidase M20 dimerisation domain-containing protein</fullName>
    </recommendedName>
</protein>
<dbReference type="GO" id="GO:0010179">
    <property type="term" value="F:IAA-Ala conjugate hydrolase activity"/>
    <property type="evidence" value="ECO:0007669"/>
    <property type="project" value="TreeGrafter"/>
</dbReference>
<dbReference type="FunFam" id="3.30.70.360:FF:000001">
    <property type="entry name" value="N-acetyldiaminopimelate deacetylase"/>
    <property type="match status" value="1"/>
</dbReference>
<feature type="binding site" evidence="5">
    <location>
        <position position="150"/>
    </location>
    <ligand>
        <name>Mn(2+)</name>
        <dbReference type="ChEBI" id="CHEBI:29035"/>
        <label>2</label>
    </ligand>
</feature>
<name>A0AAQ3SW80_PASNO</name>
<reference evidence="7 8" key="1">
    <citation type="submission" date="2024-02" db="EMBL/GenBank/DDBJ databases">
        <title>High-quality chromosome-scale genome assembly of Pensacola bahiagrass (Paspalum notatum Flugge var. saurae).</title>
        <authorList>
            <person name="Vega J.M."/>
            <person name="Podio M."/>
            <person name="Orjuela J."/>
            <person name="Siena L.A."/>
            <person name="Pessino S.C."/>
            <person name="Combes M.C."/>
            <person name="Mariac C."/>
            <person name="Albertini E."/>
            <person name="Pupilli F."/>
            <person name="Ortiz J.P.A."/>
            <person name="Leblanc O."/>
        </authorList>
    </citation>
    <scope>NUCLEOTIDE SEQUENCE [LARGE SCALE GENOMIC DNA]</scope>
    <source>
        <strain evidence="7">R1</strain>
        <tissue evidence="7">Leaf</tissue>
    </source>
</reference>
<comment type="cofactor">
    <cofactor evidence="5">
        <name>Mn(2+)</name>
        <dbReference type="ChEBI" id="CHEBI:29035"/>
    </cofactor>
    <text evidence="5">The Mn(2+) ion enhances activity.</text>
</comment>
<dbReference type="SUPFAM" id="SSF53187">
    <property type="entry name" value="Zn-dependent exopeptidases"/>
    <property type="match status" value="1"/>
</dbReference>
<dbReference type="InterPro" id="IPR017439">
    <property type="entry name" value="Amidohydrolase"/>
</dbReference>
<evidence type="ECO:0000313" key="8">
    <source>
        <dbReference type="Proteomes" id="UP001341281"/>
    </source>
</evidence>
<proteinExistence type="inferred from homology"/>
<feature type="binding site" evidence="5">
    <location>
        <position position="114"/>
    </location>
    <ligand>
        <name>Mn(2+)</name>
        <dbReference type="ChEBI" id="CHEBI:29035"/>
        <label>2</label>
    </ligand>
</feature>
<keyword evidence="5" id="KW-0464">Manganese</keyword>
<evidence type="ECO:0000259" key="6">
    <source>
        <dbReference type="Pfam" id="PF07687"/>
    </source>
</evidence>
<keyword evidence="8" id="KW-1185">Reference proteome</keyword>
<evidence type="ECO:0000256" key="4">
    <source>
        <dbReference type="ARBA" id="ARBA00022801"/>
    </source>
</evidence>
<dbReference type="PIRSF" id="PIRSF005962">
    <property type="entry name" value="Pept_M20D_amidohydro"/>
    <property type="match status" value="1"/>
</dbReference>
<feature type="binding site" evidence="5">
    <location>
        <position position="116"/>
    </location>
    <ligand>
        <name>Mn(2+)</name>
        <dbReference type="ChEBI" id="CHEBI:29035"/>
        <label>2</label>
    </ligand>
</feature>
<accession>A0AAQ3SW80</accession>
<dbReference type="PANTHER" id="PTHR11014">
    <property type="entry name" value="PEPTIDASE M20 FAMILY MEMBER"/>
    <property type="match status" value="1"/>
</dbReference>
<evidence type="ECO:0000256" key="5">
    <source>
        <dbReference type="PIRSR" id="PIRSR005962-1"/>
    </source>
</evidence>
<keyword evidence="3" id="KW-0732">Signal</keyword>
<dbReference type="InterPro" id="IPR002933">
    <property type="entry name" value="Peptidase_M20"/>
</dbReference>
<dbReference type="InterPro" id="IPR044757">
    <property type="entry name" value="ILR1-like_Hyd"/>
</dbReference>
<comment type="similarity">
    <text evidence="2">Belongs to the peptidase M20 family.</text>
</comment>